<comment type="caution">
    <text evidence="1">The sequence shown here is derived from an EMBL/GenBank/DDBJ whole genome shotgun (WGS) entry which is preliminary data.</text>
</comment>
<accession>A0A8J3T185</accession>
<dbReference type="Proteomes" id="UP000634476">
    <property type="component" value="Unassembled WGS sequence"/>
</dbReference>
<gene>
    <name evidence="1" type="ORF">Pta02_44110</name>
</gene>
<dbReference type="AlphaFoldDB" id="A0A8J3T185"/>
<dbReference type="EMBL" id="BOOK01000032">
    <property type="protein sequence ID" value="GII02403.1"/>
    <property type="molecule type" value="Genomic_DNA"/>
</dbReference>
<organism evidence="1 2">
    <name type="scientific">Planobispora takensis</name>
    <dbReference type="NCBI Taxonomy" id="1367882"/>
    <lineage>
        <taxon>Bacteria</taxon>
        <taxon>Bacillati</taxon>
        <taxon>Actinomycetota</taxon>
        <taxon>Actinomycetes</taxon>
        <taxon>Streptosporangiales</taxon>
        <taxon>Streptosporangiaceae</taxon>
        <taxon>Planobispora</taxon>
    </lineage>
</organism>
<name>A0A8J3T185_9ACTN</name>
<reference evidence="1" key="1">
    <citation type="submission" date="2021-01" db="EMBL/GenBank/DDBJ databases">
        <title>Whole genome shotgun sequence of Planobispora takensis NBRC 109077.</title>
        <authorList>
            <person name="Komaki H."/>
            <person name="Tamura T."/>
        </authorList>
    </citation>
    <scope>NUCLEOTIDE SEQUENCE</scope>
    <source>
        <strain evidence="1">NBRC 109077</strain>
    </source>
</reference>
<keyword evidence="2" id="KW-1185">Reference proteome</keyword>
<sequence length="163" mass="17723">MVDMSEHVTVPWSKLLQQPNQVVSLLEEAVSVRLARRDAEDLVITKTSRMDVMFHGIEGVGRFVAALTRTEEGRKMLETSISEAFAWARVMPDDAVAAFGKEFVEMLHGCAELGQFAPLGALIGGWKATAEVYADPEAYAVLGRAHPEGFPEDAAEALPPEAP</sequence>
<protein>
    <submittedName>
        <fullName evidence="1">Uncharacterized protein</fullName>
    </submittedName>
</protein>
<proteinExistence type="predicted"/>
<evidence type="ECO:0000313" key="1">
    <source>
        <dbReference type="EMBL" id="GII02403.1"/>
    </source>
</evidence>
<evidence type="ECO:0000313" key="2">
    <source>
        <dbReference type="Proteomes" id="UP000634476"/>
    </source>
</evidence>